<evidence type="ECO:0000256" key="1">
    <source>
        <dbReference type="SAM" id="Phobius"/>
    </source>
</evidence>
<keyword evidence="4" id="KW-1185">Reference proteome</keyword>
<comment type="caution">
    <text evidence="3">The sequence shown here is derived from an EMBL/GenBank/DDBJ whole genome shotgun (WGS) entry which is preliminary data.</text>
</comment>
<protein>
    <submittedName>
        <fullName evidence="3">Type 4 prepilin peptidase 1 Aspartic peptidase. MEROPS family A24A</fullName>
    </submittedName>
</protein>
<dbReference type="InterPro" id="IPR010627">
    <property type="entry name" value="Prepilin_pept_A24_N"/>
</dbReference>
<proteinExistence type="predicted"/>
<sequence>MLIKLYFFITGTTIGSFLTLCFDRSQTHQSIMWPRSHCSNCQTTLKLFDLIPIVSYCLLNGKCRFCHQKFSPTSCLIELTLGTLYLQLADRSTSPLELSSKLVVVTLLVYLSLVDLKTTSVNGMWIGLLGLTGIIEQFTPINLLLFSLLVLSLFTRFQFSNIIKGLGEADFELILVFGILLTIQAIPKIIWLASGLCLIFKFCFPYFHKRKTPFMGLHFLVLVNN</sequence>
<evidence type="ECO:0000259" key="2">
    <source>
        <dbReference type="Pfam" id="PF06750"/>
    </source>
</evidence>
<dbReference type="PANTHER" id="PTHR30487:SF0">
    <property type="entry name" value="PREPILIN LEADER PEPTIDASE_N-METHYLTRANSFERASE-RELATED"/>
    <property type="match status" value="1"/>
</dbReference>
<gene>
    <name evidence="3" type="ORF">SAMN04487973_11184</name>
</gene>
<reference evidence="3 4" key="1">
    <citation type="submission" date="2016-10" db="EMBL/GenBank/DDBJ databases">
        <authorList>
            <person name="Varghese N."/>
            <person name="Submissions S."/>
        </authorList>
    </citation>
    <scope>NUCLEOTIDE SEQUENCE [LARGE SCALE GENOMIC DNA]</scope>
    <source>
        <strain evidence="3 4">CGMCC 1.3889</strain>
    </source>
</reference>
<feature type="domain" description="Prepilin peptidase A24 N-terminal" evidence="2">
    <location>
        <begin position="9"/>
        <end position="88"/>
    </location>
</feature>
<keyword evidence="1" id="KW-0812">Transmembrane</keyword>
<organism evidence="3 4">
    <name type="scientific">Pediococcus ethanolidurans</name>
    <dbReference type="NCBI Taxonomy" id="319653"/>
    <lineage>
        <taxon>Bacteria</taxon>
        <taxon>Bacillati</taxon>
        <taxon>Bacillota</taxon>
        <taxon>Bacilli</taxon>
        <taxon>Lactobacillales</taxon>
        <taxon>Lactobacillaceae</taxon>
        <taxon>Pediococcus</taxon>
    </lineage>
</organism>
<keyword evidence="1" id="KW-0472">Membrane</keyword>
<accession>A0A1H9QSJ1</accession>
<dbReference type="Proteomes" id="UP000182818">
    <property type="component" value="Unassembled WGS sequence"/>
</dbReference>
<name>A0A1H9QSJ1_9LACO</name>
<feature type="transmembrane region" description="Helical" evidence="1">
    <location>
        <begin position="125"/>
        <end position="154"/>
    </location>
</feature>
<keyword evidence="1" id="KW-1133">Transmembrane helix</keyword>
<dbReference type="InterPro" id="IPR050882">
    <property type="entry name" value="Prepilin_peptidase/N-MTase"/>
</dbReference>
<evidence type="ECO:0000313" key="3">
    <source>
        <dbReference type="EMBL" id="SER63434.1"/>
    </source>
</evidence>
<dbReference type="PANTHER" id="PTHR30487">
    <property type="entry name" value="TYPE 4 PREPILIN-LIKE PROTEINS LEADER PEPTIDE-PROCESSING ENZYME"/>
    <property type="match status" value="1"/>
</dbReference>
<dbReference type="Pfam" id="PF06750">
    <property type="entry name" value="A24_N_bact"/>
    <property type="match status" value="1"/>
</dbReference>
<dbReference type="EMBL" id="FOGK01000011">
    <property type="protein sequence ID" value="SER63434.1"/>
    <property type="molecule type" value="Genomic_DNA"/>
</dbReference>
<dbReference type="RefSeq" id="WP_074693906.1">
    <property type="nucleotide sequence ID" value="NZ_FOGK01000011.1"/>
</dbReference>
<evidence type="ECO:0000313" key="4">
    <source>
        <dbReference type="Proteomes" id="UP000182818"/>
    </source>
</evidence>